<dbReference type="Pfam" id="PF13540">
    <property type="entry name" value="RCC1_2"/>
    <property type="match status" value="1"/>
</dbReference>
<protein>
    <recommendedName>
        <fullName evidence="4">Copper amine oxidase-like N-terminal domain-containing protein</fullName>
    </recommendedName>
</protein>
<dbReference type="SUPFAM" id="SSF82185">
    <property type="entry name" value="Histone H3 K4-specific methyltransferase SET7/9 N-terminal domain"/>
    <property type="match status" value="1"/>
</dbReference>
<name>A0A926DLI3_9FIRM</name>
<feature type="chain" id="PRO_5037554166" description="Copper amine oxidase-like N-terminal domain-containing protein" evidence="1">
    <location>
        <begin position="25"/>
        <end position="645"/>
    </location>
</feature>
<reference evidence="2" key="1">
    <citation type="submission" date="2020-08" db="EMBL/GenBank/DDBJ databases">
        <title>Genome public.</title>
        <authorList>
            <person name="Liu C."/>
            <person name="Sun Q."/>
        </authorList>
    </citation>
    <scope>NUCLEOTIDE SEQUENCE</scope>
    <source>
        <strain evidence="2">H8</strain>
    </source>
</reference>
<keyword evidence="3" id="KW-1185">Reference proteome</keyword>
<dbReference type="EMBL" id="JACRSU010000001">
    <property type="protein sequence ID" value="MBC8539919.1"/>
    <property type="molecule type" value="Genomic_DNA"/>
</dbReference>
<evidence type="ECO:0008006" key="4">
    <source>
        <dbReference type="Google" id="ProtNLM"/>
    </source>
</evidence>
<dbReference type="InterPro" id="IPR009091">
    <property type="entry name" value="RCC1/BLIP-II"/>
</dbReference>
<dbReference type="PANTHER" id="PTHR45982:SF1">
    <property type="entry name" value="REGULATOR OF CHROMOSOME CONDENSATION"/>
    <property type="match status" value="1"/>
</dbReference>
<dbReference type="GO" id="GO:0005085">
    <property type="term" value="F:guanyl-nucleotide exchange factor activity"/>
    <property type="evidence" value="ECO:0007669"/>
    <property type="project" value="TreeGrafter"/>
</dbReference>
<feature type="signal peptide" evidence="1">
    <location>
        <begin position="1"/>
        <end position="24"/>
    </location>
</feature>
<gene>
    <name evidence="2" type="ORF">H8698_02875</name>
</gene>
<dbReference type="Proteomes" id="UP000611762">
    <property type="component" value="Unassembled WGS sequence"/>
</dbReference>
<evidence type="ECO:0000313" key="3">
    <source>
        <dbReference type="Proteomes" id="UP000611762"/>
    </source>
</evidence>
<keyword evidence="1" id="KW-0732">Signal</keyword>
<comment type="caution">
    <text evidence="2">The sequence shown here is derived from an EMBL/GenBank/DDBJ whole genome shotgun (WGS) entry which is preliminary data.</text>
</comment>
<dbReference type="SUPFAM" id="SSF50985">
    <property type="entry name" value="RCC1/BLIP-II"/>
    <property type="match status" value="1"/>
</dbReference>
<accession>A0A926DLI3</accession>
<proteinExistence type="predicted"/>
<organism evidence="2 3">
    <name type="scientific">Congzhengia minquanensis</name>
    <dbReference type="NCBI Taxonomy" id="2763657"/>
    <lineage>
        <taxon>Bacteria</taxon>
        <taxon>Bacillati</taxon>
        <taxon>Bacillota</taxon>
        <taxon>Clostridia</taxon>
        <taxon>Eubacteriales</taxon>
        <taxon>Oscillospiraceae</taxon>
        <taxon>Congzhengia</taxon>
    </lineage>
</organism>
<dbReference type="InterPro" id="IPR000408">
    <property type="entry name" value="Reg_chr_condens"/>
</dbReference>
<evidence type="ECO:0000313" key="2">
    <source>
        <dbReference type="EMBL" id="MBC8539919.1"/>
    </source>
</evidence>
<evidence type="ECO:0000256" key="1">
    <source>
        <dbReference type="SAM" id="SignalP"/>
    </source>
</evidence>
<dbReference type="RefSeq" id="WP_249311099.1">
    <property type="nucleotide sequence ID" value="NZ_JACRSU010000001.1"/>
</dbReference>
<sequence>MKRFLSVIMACSFVFSFAGITAQADIVGEVIATDITAYIDEQPVSSYNINDYTYVIAEDLRDYGFAVKWSEAARELRIYRKTDYTKWFLSAEKLNVKKSDVNRGAHAFDVYSTNIVTYLEDEPITAFNVDGQTLIQIDELTRYGYFSYDDERREVKINMAAFYADQLYDMSAKETLLLPCDKIEGTITYSGDVKDGKPNGYGRVTEEYEFTNGLASTDRYVYTAKFVDGVPDGPLFYFGTYVPHNGSDRRVRDYYKIEHYKDGVLDGYFLSVTQYDDGYSTRTEAVYENGAQIFSRVTEADDTYRYGCKVVSEGYLDALGNIIDYKPIEAGKIVAVSAGYSGGYAIDENGVLFGFGETVRGTKTVPVKLDETVSFAAGDSAGLSSVIDREGNLYYLYDKLVTYNNTDVPVAAENVKAASDNFFLTSDGNLYEKPTDYNWTWYDQPKLIDSGVSSFSARGQMVLYLKDNSVYYGRVERPGVSWNDGLTISTPVKVFENAKSASLGGRFLVVDENNTLWGWSSQLYGTPYEGQDDDIFSTLVPIQIADDVAFAESGSGFLAYVKTDGSLWVMPDVTEPEGEMLFDLKEPVKLSENVKTISCGGSFLLFVTNDGRLFSWGKNSGGRLGNGSREDATEPFFIQSFYAFR</sequence>
<dbReference type="GO" id="GO:0005737">
    <property type="term" value="C:cytoplasm"/>
    <property type="evidence" value="ECO:0007669"/>
    <property type="project" value="TreeGrafter"/>
</dbReference>
<dbReference type="PROSITE" id="PS50012">
    <property type="entry name" value="RCC1_3"/>
    <property type="match status" value="1"/>
</dbReference>
<dbReference type="AlphaFoldDB" id="A0A926DLI3"/>
<dbReference type="PANTHER" id="PTHR45982">
    <property type="entry name" value="REGULATOR OF CHROMOSOME CONDENSATION"/>
    <property type="match status" value="1"/>
</dbReference>
<dbReference type="InterPro" id="IPR051553">
    <property type="entry name" value="Ran_GTPase-activating"/>
</dbReference>
<dbReference type="Gene3D" id="2.130.10.30">
    <property type="entry name" value="Regulator of chromosome condensation 1/beta-lactamase-inhibitor protein II"/>
    <property type="match status" value="2"/>
</dbReference>